<feature type="coiled-coil region" evidence="2">
    <location>
        <begin position="246"/>
        <end position="274"/>
    </location>
</feature>
<feature type="domain" description="MOFRL" evidence="3">
    <location>
        <begin position="363"/>
        <end position="492"/>
    </location>
</feature>
<dbReference type="GO" id="GO:0005737">
    <property type="term" value="C:cytoplasm"/>
    <property type="evidence" value="ECO:0007669"/>
    <property type="project" value="TreeGrafter"/>
</dbReference>
<reference evidence="6" key="1">
    <citation type="submission" date="2022-11" db="UniProtKB">
        <authorList>
            <consortium name="WormBaseParasite"/>
        </authorList>
    </citation>
    <scope>IDENTIFICATION</scope>
</reference>
<feature type="domain" description="MOFRL-associated" evidence="4">
    <location>
        <begin position="21"/>
        <end position="258"/>
    </location>
</feature>
<comment type="similarity">
    <text evidence="1">Belongs to the glycerate kinase type-2 family.</text>
</comment>
<dbReference type="InterPro" id="IPR037035">
    <property type="entry name" value="GK-like_C_sf"/>
</dbReference>
<dbReference type="InterPro" id="IPR039760">
    <property type="entry name" value="MOFRL_protein"/>
</dbReference>
<proteinExistence type="inferred from homology"/>
<protein>
    <submittedName>
        <fullName evidence="6">Glycerate kinase</fullName>
    </submittedName>
</protein>
<dbReference type="GO" id="GO:0008887">
    <property type="term" value="F:glycerate kinase activity"/>
    <property type="evidence" value="ECO:0007669"/>
    <property type="project" value="InterPro"/>
</dbReference>
<evidence type="ECO:0000256" key="1">
    <source>
        <dbReference type="ARBA" id="ARBA00005393"/>
    </source>
</evidence>
<dbReference type="Gene3D" id="3.40.50.10180">
    <property type="entry name" value="Glycerate kinase, MOFRL-like N-terminal domain"/>
    <property type="match status" value="1"/>
</dbReference>
<evidence type="ECO:0000256" key="2">
    <source>
        <dbReference type="SAM" id="Coils"/>
    </source>
</evidence>
<dbReference type="InterPro" id="IPR038614">
    <property type="entry name" value="GK_N_sf"/>
</dbReference>
<dbReference type="SUPFAM" id="SSF82544">
    <property type="entry name" value="GckA/TtuD-like"/>
    <property type="match status" value="1"/>
</dbReference>
<keyword evidence="5" id="KW-1185">Reference proteome</keyword>
<evidence type="ECO:0000259" key="3">
    <source>
        <dbReference type="Pfam" id="PF05161"/>
    </source>
</evidence>
<dbReference type="Pfam" id="PF05161">
    <property type="entry name" value="MOFRL"/>
    <property type="match status" value="1"/>
</dbReference>
<dbReference type="PANTHER" id="PTHR12227:SF0">
    <property type="entry name" value="GLYCERATE KINASE"/>
    <property type="match status" value="1"/>
</dbReference>
<dbReference type="WBParaSite" id="scaffold11923_cov205.g15968">
    <property type="protein sequence ID" value="scaffold11923_cov205.g15968"/>
    <property type="gene ID" value="scaffold11923_cov205.g15968"/>
</dbReference>
<evidence type="ECO:0000313" key="5">
    <source>
        <dbReference type="Proteomes" id="UP000887561"/>
    </source>
</evidence>
<keyword evidence="2" id="KW-0175">Coiled coil</keyword>
<dbReference type="PANTHER" id="PTHR12227">
    <property type="entry name" value="GLYCERATE KINASE"/>
    <property type="match status" value="1"/>
</dbReference>
<dbReference type="Gene3D" id="3.40.1480.10">
    <property type="entry name" value="MOFRL domain"/>
    <property type="match status" value="1"/>
</dbReference>
<name>A0A915LGQ5_MELJA</name>
<dbReference type="InterPro" id="IPR007835">
    <property type="entry name" value="MOFRL"/>
</dbReference>
<organism evidence="5 6">
    <name type="scientific">Meloidogyne javanica</name>
    <name type="common">Root-knot nematode worm</name>
    <dbReference type="NCBI Taxonomy" id="6303"/>
    <lineage>
        <taxon>Eukaryota</taxon>
        <taxon>Metazoa</taxon>
        <taxon>Ecdysozoa</taxon>
        <taxon>Nematoda</taxon>
        <taxon>Chromadorea</taxon>
        <taxon>Rhabditida</taxon>
        <taxon>Tylenchina</taxon>
        <taxon>Tylenchomorpha</taxon>
        <taxon>Tylenchoidea</taxon>
        <taxon>Meloidogynidae</taxon>
        <taxon>Meloidogyninae</taxon>
        <taxon>Meloidogyne</taxon>
        <taxon>Meloidogyne incognita group</taxon>
    </lineage>
</organism>
<dbReference type="AlphaFoldDB" id="A0A915LGQ5"/>
<accession>A0A915LGQ5</accession>
<dbReference type="Pfam" id="PF13660">
    <property type="entry name" value="DUF4147"/>
    <property type="match status" value="1"/>
</dbReference>
<sequence length="500" mass="54387">MKTPLHLYSQTASSLFIPCLSAFKTTLNSSTLGAYINKCLSLNGNQLKVADRLYLLNKNVHLVAIGKAAPVMVETAEKILAHHFVNGIASVPTGSNIPKNLKTQFLFGAENNLPDEQALENTKQIENFIKFIGQPNQLILFLISGGGSALLPAPINGITLADKLEIIKLLQNYGADIKQLNVVRQALSRLKGGGLSRLACPAQQISLIVSDIIGDPIELISSGPTVILNKSSQTPMEIINKLGIKREQIGQKIIKVLEQREEEEKEEVDILNVIVANNSMILKELSAHLNSAGFIPIIVTTCLEGNATKLGQSMARILVKLATQAKHLASNISNFLKEEFALNVDISVCVFNNVNISKNDKIVLIFGGESTVCFDSSQVLPGAKGGRNQEMVLSVLNELLLLGEEEKKKQVLNGLEFVFTSLGTDGQDGPTDAAGAFICSEDLLNKSTEQLSSLSIKVKSALKGKRSYQFWSEFNEGRNIVKIGKTGMNVMDIQMLIFKF</sequence>
<dbReference type="InterPro" id="IPR025286">
    <property type="entry name" value="MOFRL_assoc_dom"/>
</dbReference>
<evidence type="ECO:0000259" key="4">
    <source>
        <dbReference type="Pfam" id="PF13660"/>
    </source>
</evidence>
<dbReference type="Proteomes" id="UP000887561">
    <property type="component" value="Unplaced"/>
</dbReference>
<evidence type="ECO:0000313" key="6">
    <source>
        <dbReference type="WBParaSite" id="scaffold11923_cov205.g15968"/>
    </source>
</evidence>